<accession>A0A090IJE8</accession>
<dbReference type="HOGENOM" id="CLU_527511_0_0_6"/>
<evidence type="ECO:0000313" key="1">
    <source>
        <dbReference type="EMBL" id="CED70297.1"/>
    </source>
</evidence>
<organism evidence="1 2">
    <name type="scientific">Aliivibrio wodanis</name>
    <dbReference type="NCBI Taxonomy" id="80852"/>
    <lineage>
        <taxon>Bacteria</taxon>
        <taxon>Pseudomonadati</taxon>
        <taxon>Pseudomonadota</taxon>
        <taxon>Gammaproteobacteria</taxon>
        <taxon>Vibrionales</taxon>
        <taxon>Vibrionaceae</taxon>
        <taxon>Aliivibrio</taxon>
    </lineage>
</organism>
<dbReference type="Proteomes" id="UP000032427">
    <property type="component" value="Chromosome 1"/>
</dbReference>
<proteinExistence type="predicted"/>
<evidence type="ECO:0000313" key="2">
    <source>
        <dbReference type="Proteomes" id="UP000032427"/>
    </source>
</evidence>
<dbReference type="STRING" id="80852.AWOD_I_0202"/>
<name>A0A090IJE8_9GAMM</name>
<dbReference type="EMBL" id="LN554846">
    <property type="protein sequence ID" value="CED70297.1"/>
    <property type="molecule type" value="Genomic_DNA"/>
</dbReference>
<dbReference type="PATRIC" id="fig|80852.17.peg.208"/>
<sequence>MIEKLKNIIKSSVFLSKRQFELEFIIRAIEVSSDNEDYLKMTIMVMFELWEEMDDRTPEYVELLRDLAIFFELYDKNISLKLMFEAYKLRPTGPVICKKLVKYNDEVKSNMHHIISRASLFQSVNSKSAKQLSRVIAEKNANCSCQIASYDELQQNMVTIISAVAENPYSSLGKISAHFQCLLGYAVSAAASEKIKHVQVVFTREWQGSPLLSISLFESRCASAVNILNIPNEIKRKIKFTILSSADHLPSVVSGVVIKLKSTAEHHSSYIYDKIIYDNYPVLFGAYNSEYLNDDNCDYLLVRNNSDTSECRKLYIQPSFYPIKPLTNHLSKNILTAYGGERVKLMLMSLDDEFWNQMEKIFKRGYKWLLVGFNNTKELHSFIPKRILKKYKENVVFYEYLDLDLLLPDIYAMIFSPFIYGGGGTAKLAASYQVPIIAQKDSKSSDVNLFLPNEQLFKSIKEKVDTLISWDDDSTLRTRYVSRQTVFINKKTILDKHDSNLPEVIEMAKNKYQLRS</sequence>
<protein>
    <submittedName>
        <fullName evidence="1">Uncharacterized protein</fullName>
    </submittedName>
</protein>
<dbReference type="OrthoDB" id="6402609at2"/>
<dbReference type="GeneID" id="28539732"/>
<gene>
    <name evidence="1" type="ORF">AWOD_I_0202</name>
</gene>
<keyword evidence="2" id="KW-1185">Reference proteome</keyword>
<reference evidence="2" key="1">
    <citation type="submission" date="2014-09" db="EMBL/GenBank/DDBJ databases">
        <authorList>
            <person name="Hjerde E."/>
        </authorList>
    </citation>
    <scope>NUCLEOTIDE SEQUENCE [LARGE SCALE GENOMIC DNA]</scope>
    <source>
        <strain evidence="2">06/09/139</strain>
    </source>
</reference>
<dbReference type="AlphaFoldDB" id="A0A090IJE8"/>
<dbReference type="KEGG" id="awd:AWOD_I_0202"/>